<dbReference type="GO" id="GO:0016787">
    <property type="term" value="F:hydrolase activity"/>
    <property type="evidence" value="ECO:0007669"/>
    <property type="project" value="UniProtKB-KW"/>
</dbReference>
<evidence type="ECO:0000313" key="6">
    <source>
        <dbReference type="EMBL" id="MDK3075183.1"/>
    </source>
</evidence>
<dbReference type="RefSeq" id="WP_284487113.1">
    <property type="nucleotide sequence ID" value="NZ_JASNJE010000031.1"/>
</dbReference>
<sequence>MTIGCHGASHIPLRRVTSEVLDYETRGAKTRLEDTLGHRISEFAIPFGSYDRKVMKALDPFDKVYTSDHQMSAFDARIVMRHSYVKDWKRETPRTYIQNAPTGMKSAVMRARMAAKRLRP</sequence>
<accession>A0ABT7FJS6</accession>
<dbReference type="Proteomes" id="UP001227126">
    <property type="component" value="Unassembled WGS sequence"/>
</dbReference>
<name>A0ABT7FJS6_9RHOB</name>
<keyword evidence="6" id="KW-0378">Hydrolase</keyword>
<evidence type="ECO:0000313" key="7">
    <source>
        <dbReference type="Proteomes" id="UP001227126"/>
    </source>
</evidence>
<protein>
    <recommendedName>
        <fullName evidence="3">Chitooligosaccharide deacetylase</fullName>
    </recommendedName>
    <alternativeName>
        <fullName evidence="4">Nodulation protein B</fullName>
    </alternativeName>
</protein>
<dbReference type="InterPro" id="IPR011330">
    <property type="entry name" value="Glyco_hydro/deAcase_b/a-brl"/>
</dbReference>
<comment type="caution">
    <text evidence="6">The sequence shown here is derived from an EMBL/GenBank/DDBJ whole genome shotgun (WGS) entry which is preliminary data.</text>
</comment>
<organism evidence="6 7">
    <name type="scientific">Sedimentitalea xiamensis</name>
    <dbReference type="NCBI Taxonomy" id="3050037"/>
    <lineage>
        <taxon>Bacteria</taxon>
        <taxon>Pseudomonadati</taxon>
        <taxon>Pseudomonadota</taxon>
        <taxon>Alphaproteobacteria</taxon>
        <taxon>Rhodobacterales</taxon>
        <taxon>Paracoccaceae</taxon>
        <taxon>Sedimentitalea</taxon>
    </lineage>
</organism>
<evidence type="ECO:0000256" key="2">
    <source>
        <dbReference type="ARBA" id="ARBA00010973"/>
    </source>
</evidence>
<feature type="domain" description="NodB homology" evidence="5">
    <location>
        <begin position="2"/>
        <end position="58"/>
    </location>
</feature>
<comment type="similarity">
    <text evidence="2">Belongs to the polysaccharide deacetylase family.</text>
</comment>
<comment type="function">
    <text evidence="1">Is involved in generating a small heat-stable compound (Nod), an acylated oligomer of N-acetylglucosamine, that stimulates mitosis in various plant protoplasts.</text>
</comment>
<gene>
    <name evidence="6" type="ORF">QO034_19015</name>
</gene>
<proteinExistence type="inferred from homology"/>
<keyword evidence="6" id="KW-0238">DNA-binding</keyword>
<dbReference type="InterPro" id="IPR002509">
    <property type="entry name" value="NODB_dom"/>
</dbReference>
<evidence type="ECO:0000256" key="4">
    <source>
        <dbReference type="ARBA" id="ARBA00032976"/>
    </source>
</evidence>
<dbReference type="CDD" id="cd10918">
    <property type="entry name" value="CE4_NodB_like_5s_6s"/>
    <property type="match status" value="1"/>
</dbReference>
<keyword evidence="7" id="KW-1185">Reference proteome</keyword>
<evidence type="ECO:0000256" key="1">
    <source>
        <dbReference type="ARBA" id="ARBA00003236"/>
    </source>
</evidence>
<dbReference type="SUPFAM" id="SSF88713">
    <property type="entry name" value="Glycoside hydrolase/deacetylase"/>
    <property type="match status" value="1"/>
</dbReference>
<dbReference type="Pfam" id="PF01522">
    <property type="entry name" value="Polysacc_deac_1"/>
    <property type="match status" value="1"/>
</dbReference>
<evidence type="ECO:0000259" key="5">
    <source>
        <dbReference type="Pfam" id="PF01522"/>
    </source>
</evidence>
<evidence type="ECO:0000256" key="3">
    <source>
        <dbReference type="ARBA" id="ARBA00020071"/>
    </source>
</evidence>
<dbReference type="GO" id="GO:0003677">
    <property type="term" value="F:DNA binding"/>
    <property type="evidence" value="ECO:0007669"/>
    <property type="project" value="UniProtKB-KW"/>
</dbReference>
<dbReference type="Gene3D" id="3.20.20.370">
    <property type="entry name" value="Glycoside hydrolase/deacetylase"/>
    <property type="match status" value="1"/>
</dbReference>
<reference evidence="6 7" key="1">
    <citation type="submission" date="2023-05" db="EMBL/GenBank/DDBJ databases">
        <title>Sedimentitalea sp. nov. JM2-8.</title>
        <authorList>
            <person name="Huang J."/>
        </authorList>
    </citation>
    <scope>NUCLEOTIDE SEQUENCE [LARGE SCALE GENOMIC DNA]</scope>
    <source>
        <strain evidence="6 7">JM2-8</strain>
    </source>
</reference>
<dbReference type="EMBL" id="JASNJE010000031">
    <property type="protein sequence ID" value="MDK3075183.1"/>
    <property type="molecule type" value="Genomic_DNA"/>
</dbReference>